<proteinExistence type="predicted"/>
<evidence type="ECO:0000313" key="2">
    <source>
        <dbReference type="Proteomes" id="UP001165064"/>
    </source>
</evidence>
<dbReference type="Proteomes" id="UP001165064">
    <property type="component" value="Unassembled WGS sequence"/>
</dbReference>
<organism evidence="1 2">
    <name type="scientific">Ambrosiozyma monospora</name>
    <name type="common">Yeast</name>
    <name type="synonym">Endomycopsis monosporus</name>
    <dbReference type="NCBI Taxonomy" id="43982"/>
    <lineage>
        <taxon>Eukaryota</taxon>
        <taxon>Fungi</taxon>
        <taxon>Dikarya</taxon>
        <taxon>Ascomycota</taxon>
        <taxon>Saccharomycotina</taxon>
        <taxon>Pichiomycetes</taxon>
        <taxon>Pichiales</taxon>
        <taxon>Pichiaceae</taxon>
        <taxon>Ambrosiozyma</taxon>
    </lineage>
</organism>
<evidence type="ECO:0000313" key="1">
    <source>
        <dbReference type="EMBL" id="GMF06778.1"/>
    </source>
</evidence>
<dbReference type="EMBL" id="BSXS01015482">
    <property type="protein sequence ID" value="GMF06778.1"/>
    <property type="molecule type" value="Genomic_DNA"/>
</dbReference>
<keyword evidence="2" id="KW-1185">Reference proteome</keyword>
<accession>A0ACB5UBW1</accession>
<comment type="caution">
    <text evidence="1">The sequence shown here is derived from an EMBL/GenBank/DDBJ whole genome shotgun (WGS) entry which is preliminary data.</text>
</comment>
<sequence length="80" mass="8983">MDVGSQKNHYRLDVGKQRNHQSDGGQSGVGNQKSRLNDVGSQRNHRSGGPMTGVLMELDHRMSQRSLELGQMERRHASQQ</sequence>
<protein>
    <submittedName>
        <fullName evidence="1">Unnamed protein product</fullName>
    </submittedName>
</protein>
<reference evidence="1" key="1">
    <citation type="submission" date="2023-04" db="EMBL/GenBank/DDBJ databases">
        <title>Ambrosiozyma monospora NBRC 10751.</title>
        <authorList>
            <person name="Ichikawa N."/>
            <person name="Sato H."/>
            <person name="Tonouchi N."/>
        </authorList>
    </citation>
    <scope>NUCLEOTIDE SEQUENCE</scope>
    <source>
        <strain evidence="1">NBRC 10751</strain>
    </source>
</reference>
<gene>
    <name evidence="1" type="ORF">Amon02_001278200</name>
</gene>
<name>A0ACB5UBW1_AMBMO</name>